<name>A0A175VQS2_9PEZI</name>
<dbReference type="VEuPathDB" id="FungiDB:MMYC01_210339"/>
<accession>A0A175VQS2</accession>
<feature type="chain" id="PRO_5008043213" evidence="1">
    <location>
        <begin position="39"/>
        <end position="386"/>
    </location>
</feature>
<dbReference type="EMBL" id="LCTW02000480">
    <property type="protein sequence ID" value="KXX73410.1"/>
    <property type="molecule type" value="Genomic_DNA"/>
</dbReference>
<keyword evidence="3" id="KW-1185">Reference proteome</keyword>
<reference evidence="2 3" key="1">
    <citation type="journal article" date="2016" name="Genome Announc.">
        <title>Genome Sequence of Madurella mycetomatis mm55, Isolated from a Human Mycetoma Case in Sudan.</title>
        <authorList>
            <person name="Smit S."/>
            <person name="Derks M.F."/>
            <person name="Bervoets S."/>
            <person name="Fahal A."/>
            <person name="van Leeuwen W."/>
            <person name="van Belkum A."/>
            <person name="van de Sande W.W."/>
        </authorList>
    </citation>
    <scope>NUCLEOTIDE SEQUENCE [LARGE SCALE GENOMIC DNA]</scope>
    <source>
        <strain evidence="3">mm55</strain>
    </source>
</reference>
<keyword evidence="1" id="KW-0732">Signal</keyword>
<proteinExistence type="predicted"/>
<protein>
    <submittedName>
        <fullName evidence="2">Uncharacterized protein</fullName>
    </submittedName>
</protein>
<evidence type="ECO:0000313" key="3">
    <source>
        <dbReference type="Proteomes" id="UP000078237"/>
    </source>
</evidence>
<feature type="signal peptide" evidence="1">
    <location>
        <begin position="1"/>
        <end position="38"/>
    </location>
</feature>
<organism evidence="2 3">
    <name type="scientific">Madurella mycetomatis</name>
    <dbReference type="NCBI Taxonomy" id="100816"/>
    <lineage>
        <taxon>Eukaryota</taxon>
        <taxon>Fungi</taxon>
        <taxon>Dikarya</taxon>
        <taxon>Ascomycota</taxon>
        <taxon>Pezizomycotina</taxon>
        <taxon>Sordariomycetes</taxon>
        <taxon>Sordariomycetidae</taxon>
        <taxon>Sordariales</taxon>
        <taxon>Sordariales incertae sedis</taxon>
        <taxon>Madurella</taxon>
    </lineage>
</organism>
<dbReference type="OrthoDB" id="4590386at2759"/>
<dbReference type="Proteomes" id="UP000078237">
    <property type="component" value="Unassembled WGS sequence"/>
</dbReference>
<gene>
    <name evidence="2" type="ORF">MMYC01_210339</name>
</gene>
<comment type="caution">
    <text evidence="2">The sequence shown here is derived from an EMBL/GenBank/DDBJ whole genome shotgun (WGS) entry which is preliminary data.</text>
</comment>
<sequence length="386" mass="42035">MSLSWQSIITVFPTIMWNQRINLTVGVCLLQVVDLVSTNPVNANALARRDSTVTTTVTATEIMTTTIWLDPRTVTVNPLDPTITRDGGWTFTSAPPPFISTVTSSCITYEFSTPPDDRPTITTTITTTTSARSSITVTDTNRPPSTSTIWHTPTITLTTPTATHFSYHCLNTLIVQYHPFEHLTWTWSYWEHQVITTGLCLTTTTRATTIPGVTLPAEPQPTLADWEYFSEAGQSRATKNTVAVVTDTRHTFPGTTTLTVCDERNPRPTTTLTITITRRSTVTQTVTVEEGECTTTTTTGGNVDKEGVGVGVVEARQDDEPVEVHTVVYTTVTVINNTVHTFTGTAVLDVVTQSFPITRVAYFTTTGTGVVTATRTETVCATADGI</sequence>
<evidence type="ECO:0000256" key="1">
    <source>
        <dbReference type="SAM" id="SignalP"/>
    </source>
</evidence>
<dbReference type="AlphaFoldDB" id="A0A175VQS2"/>
<evidence type="ECO:0000313" key="2">
    <source>
        <dbReference type="EMBL" id="KXX73410.1"/>
    </source>
</evidence>